<sequence length="224" mass="25468">MQMFSVFGSRNEPPEIFSSYPSFNRPFPGDPGKLSIEQVEANIKHLYQVHDERLEISTAFLNDHGIEVSNLGWRDFFQKLDDIGVLIEQVLVPVSVAHAPRHLSKVSKSDWVATFDGRNIIYSFLTDISILCFHHLNSAFDGKLRWDTWSDQYLDPDIAEAIDLSVANRIVVYGLHLKSSGVEMPEDIELLFFCTVRAGCMDLPAFARPLSEVFGEKIDEFEAR</sequence>
<dbReference type="Proteomes" id="UP001209803">
    <property type="component" value="Chromosome"/>
</dbReference>
<proteinExistence type="predicted"/>
<evidence type="ECO:0000313" key="1">
    <source>
        <dbReference type="EMBL" id="WFE87608.1"/>
    </source>
</evidence>
<evidence type="ECO:0000313" key="2">
    <source>
        <dbReference type="Proteomes" id="UP001209803"/>
    </source>
</evidence>
<gene>
    <name evidence="1" type="ORF">K1718_15700</name>
</gene>
<dbReference type="RefSeq" id="WP_265681646.1">
    <property type="nucleotide sequence ID" value="NZ_CP120863.1"/>
</dbReference>
<organism evidence="1 2">
    <name type="scientific">Roseibium porphyridii</name>
    <dbReference type="NCBI Taxonomy" id="2866279"/>
    <lineage>
        <taxon>Bacteria</taxon>
        <taxon>Pseudomonadati</taxon>
        <taxon>Pseudomonadota</taxon>
        <taxon>Alphaproteobacteria</taxon>
        <taxon>Hyphomicrobiales</taxon>
        <taxon>Stappiaceae</taxon>
        <taxon>Roseibium</taxon>
    </lineage>
</organism>
<name>A0ABY8EX63_9HYPH</name>
<keyword evidence="2" id="KW-1185">Reference proteome</keyword>
<reference evidence="1 2" key="1">
    <citation type="submission" date="2023-03" db="EMBL/GenBank/DDBJ databases">
        <title>Roseibium porphyridii sp. nov. and Roseibium rhodosorbium sp. nov. isolated from marine algae, Porphyridium cruentum and Rhodosorus marinus, respectively.</title>
        <authorList>
            <person name="Lee M.W."/>
            <person name="Choi B.J."/>
            <person name="Lee J.K."/>
            <person name="Choi D.G."/>
            <person name="Baek J.H."/>
            <person name="Bayburt H."/>
            <person name="Kim J.M."/>
            <person name="Han D.M."/>
            <person name="Kim K.H."/>
            <person name="Jeon C.O."/>
        </authorList>
    </citation>
    <scope>NUCLEOTIDE SEQUENCE [LARGE SCALE GENOMIC DNA]</scope>
    <source>
        <strain evidence="1 2">KMA01</strain>
    </source>
</reference>
<accession>A0ABY8EX63</accession>
<dbReference type="EMBL" id="CP120863">
    <property type="protein sequence ID" value="WFE87608.1"/>
    <property type="molecule type" value="Genomic_DNA"/>
</dbReference>
<protein>
    <submittedName>
        <fullName evidence="1">Uncharacterized protein</fullName>
    </submittedName>
</protein>